<comment type="caution">
    <text evidence="1">The sequence shown here is derived from an EMBL/GenBank/DDBJ whole genome shotgun (WGS) entry which is preliminary data.</text>
</comment>
<accession>A0ABR6IKW3</accession>
<name>A0ABR6IKW3_9HYPH</name>
<organism evidence="1 2">
    <name type="scientific">Rhizobium mongolense</name>
    <dbReference type="NCBI Taxonomy" id="57676"/>
    <lineage>
        <taxon>Bacteria</taxon>
        <taxon>Pseudomonadati</taxon>
        <taxon>Pseudomonadota</taxon>
        <taxon>Alphaproteobacteria</taxon>
        <taxon>Hyphomicrobiales</taxon>
        <taxon>Rhizobiaceae</taxon>
        <taxon>Rhizobium/Agrobacterium group</taxon>
        <taxon>Rhizobium</taxon>
    </lineage>
</organism>
<dbReference type="Proteomes" id="UP000551353">
    <property type="component" value="Unassembled WGS sequence"/>
</dbReference>
<protein>
    <submittedName>
        <fullName evidence="1">Uncharacterized protein</fullName>
    </submittedName>
</protein>
<keyword evidence="2" id="KW-1185">Reference proteome</keyword>
<dbReference type="EMBL" id="JACIFX010000002">
    <property type="protein sequence ID" value="MBB4228199.1"/>
    <property type="molecule type" value="Genomic_DNA"/>
</dbReference>
<gene>
    <name evidence="1" type="ORF">GGD56_002025</name>
</gene>
<evidence type="ECO:0000313" key="1">
    <source>
        <dbReference type="EMBL" id="MBB4228199.1"/>
    </source>
</evidence>
<evidence type="ECO:0000313" key="2">
    <source>
        <dbReference type="Proteomes" id="UP000551353"/>
    </source>
</evidence>
<dbReference type="RefSeq" id="WP_022714600.1">
    <property type="nucleotide sequence ID" value="NZ_JACIFX010000002.1"/>
</dbReference>
<sequence length="42" mass="4610">MRGGGATRCGIEPDAIGSLALRFHFGKRGNTFALGYVWLERK</sequence>
<reference evidence="1 2" key="1">
    <citation type="submission" date="2020-08" db="EMBL/GenBank/DDBJ databases">
        <title>Genomic Encyclopedia of Type Strains, Phase IV (KMG-V): Genome sequencing to study the core and pangenomes of soil and plant-associated prokaryotes.</title>
        <authorList>
            <person name="Whitman W."/>
        </authorList>
    </citation>
    <scope>NUCLEOTIDE SEQUENCE [LARGE SCALE GENOMIC DNA]</scope>
    <source>
        <strain evidence="1 2">SEMIA 4087</strain>
    </source>
</reference>
<proteinExistence type="predicted"/>